<dbReference type="EMBL" id="MH669000">
    <property type="protein sequence ID" value="AXQ60640.1"/>
    <property type="molecule type" value="Genomic_DNA"/>
</dbReference>
<sequence>MTIKGCSPYSVALFVLERAQAEVATTRAGGIDRVFVSPDRPVGEFCGQLWATVTSIVPKPARDKRAATAKACAPEWRVSITLGVYRCDPTYDRRNSRPADAVKPVALDSAARDLLDDAEALRRAILGAAWDDVDVDREQVQLGAMRMAPRSGGAYGVEWDLMVDTELGRMTDEAATKLSGDPRK</sequence>
<protein>
    <submittedName>
        <fullName evidence="1">Uncharacterized protein</fullName>
    </submittedName>
</protein>
<gene>
    <name evidence="1" type="primary">24</name>
    <name evidence="1" type="ORF">SEA_ALI17_24</name>
</gene>
<proteinExistence type="predicted"/>
<dbReference type="RefSeq" id="YP_010002501.1">
    <property type="nucleotide sequence ID" value="NC_053245.1"/>
</dbReference>
<dbReference type="GeneID" id="63027052"/>
<reference evidence="1 2" key="1">
    <citation type="submission" date="2018-07" db="EMBL/GenBank/DDBJ databases">
        <authorList>
            <person name="Celious N.A."/>
            <person name="Jones R.M."/>
            <person name="Banks M.D."/>
            <person name="Grant A."/>
            <person name="McCray S.R."/>
            <person name="Melton Z.A."/>
            <person name="Mitchell A.N."/>
            <person name="Smalls C.A."/>
            <person name="Postiglione A.E."/>
            <person name="Patwardhan S."/>
            <person name="Newman R.H."/>
            <person name="Coomans R.J."/>
            <person name="Warner M.H."/>
            <person name="Garlena R.A."/>
            <person name="Russell D.A."/>
            <person name="Pope W.H."/>
            <person name="Jacobs-Sera D."/>
            <person name="Hatfull G.F."/>
        </authorList>
    </citation>
    <scope>NUCLEOTIDE SEQUENCE [LARGE SCALE GENOMIC DNA]</scope>
</reference>
<evidence type="ECO:0000313" key="2">
    <source>
        <dbReference type="Proteomes" id="UP000262272"/>
    </source>
</evidence>
<organism evidence="1 2">
    <name type="scientific">Gordonia phage Ali17</name>
    <dbReference type="NCBI Taxonomy" id="2301561"/>
    <lineage>
        <taxon>Viruses</taxon>
        <taxon>Duplodnaviria</taxon>
        <taxon>Heunggongvirae</taxon>
        <taxon>Uroviricota</taxon>
        <taxon>Caudoviricetes</taxon>
        <taxon>Stackebrandtviridae</taxon>
        <taxon>Schenleyvirinae</taxon>
        <taxon>Leonardvirus</taxon>
        <taxon>Leonardvirus ali17</taxon>
    </lineage>
</organism>
<keyword evidence="2" id="KW-1185">Reference proteome</keyword>
<evidence type="ECO:0000313" key="1">
    <source>
        <dbReference type="EMBL" id="AXQ60640.1"/>
    </source>
</evidence>
<accession>A0A385DMS1</accession>
<name>A0A385DMS1_9CAUD</name>
<dbReference type="KEGG" id="vg:63027052"/>
<dbReference type="Proteomes" id="UP000262272">
    <property type="component" value="Segment"/>
</dbReference>